<dbReference type="OrthoDB" id="6664138at2759"/>
<evidence type="ECO:0008006" key="4">
    <source>
        <dbReference type="Google" id="ProtNLM"/>
    </source>
</evidence>
<dbReference type="PANTHER" id="PTHR20898:SF0">
    <property type="entry name" value="DAEDALUS ON 3-RELATED"/>
    <property type="match status" value="1"/>
</dbReference>
<keyword evidence="1" id="KW-0732">Signal</keyword>
<name>A0A8K0DKX0_IGNLU</name>
<dbReference type="SMART" id="SM00697">
    <property type="entry name" value="DM8"/>
    <property type="match status" value="1"/>
</dbReference>
<feature type="chain" id="PRO_5035425596" description="Lipid/polyisoprenoid-binding YceI-like domain-containing protein" evidence="1">
    <location>
        <begin position="19"/>
        <end position="175"/>
    </location>
</feature>
<dbReference type="Proteomes" id="UP000801492">
    <property type="component" value="Unassembled WGS sequence"/>
</dbReference>
<dbReference type="AlphaFoldDB" id="A0A8K0DKX0"/>
<dbReference type="EMBL" id="VTPC01001337">
    <property type="protein sequence ID" value="KAF2902320.1"/>
    <property type="molecule type" value="Genomic_DNA"/>
</dbReference>
<gene>
    <name evidence="2" type="ORF">ILUMI_03867</name>
</gene>
<sequence length="175" mass="19510">MKTHAIFLFSLLIALAAAQQNEYTVQFDTLEIVSYNKDLIENPVVTLFKFNETSQAFNGSGILKKDLGMDIKVNMDAAKVEDDGKLKQMANVKDVDMCDLIERNQFGLKDLLKYGNFTTCPWKAASYVISNAMIDVTKLPPKAPAGKYIMNLQHFSGTTELMQTKFTGSVIPKAQ</sequence>
<evidence type="ECO:0000256" key="1">
    <source>
        <dbReference type="SAM" id="SignalP"/>
    </source>
</evidence>
<evidence type="ECO:0000313" key="3">
    <source>
        <dbReference type="Proteomes" id="UP000801492"/>
    </source>
</evidence>
<protein>
    <recommendedName>
        <fullName evidence="4">Lipid/polyisoprenoid-binding YceI-like domain-containing protein</fullName>
    </recommendedName>
</protein>
<organism evidence="2 3">
    <name type="scientific">Ignelater luminosus</name>
    <name type="common">Cucubano</name>
    <name type="synonym">Pyrophorus luminosus</name>
    <dbReference type="NCBI Taxonomy" id="2038154"/>
    <lineage>
        <taxon>Eukaryota</taxon>
        <taxon>Metazoa</taxon>
        <taxon>Ecdysozoa</taxon>
        <taxon>Arthropoda</taxon>
        <taxon>Hexapoda</taxon>
        <taxon>Insecta</taxon>
        <taxon>Pterygota</taxon>
        <taxon>Neoptera</taxon>
        <taxon>Endopterygota</taxon>
        <taxon>Coleoptera</taxon>
        <taxon>Polyphaga</taxon>
        <taxon>Elateriformia</taxon>
        <taxon>Elateroidea</taxon>
        <taxon>Elateridae</taxon>
        <taxon>Agrypninae</taxon>
        <taxon>Pyrophorini</taxon>
        <taxon>Ignelater</taxon>
    </lineage>
</organism>
<comment type="caution">
    <text evidence="2">The sequence shown here is derived from an EMBL/GenBank/DDBJ whole genome shotgun (WGS) entry which is preliminary data.</text>
</comment>
<dbReference type="PANTHER" id="PTHR20898">
    <property type="entry name" value="DAEDALUS ON 3-RELATED-RELATED"/>
    <property type="match status" value="1"/>
</dbReference>
<dbReference type="Pfam" id="PF06477">
    <property type="entry name" value="DUF1091"/>
    <property type="match status" value="1"/>
</dbReference>
<accession>A0A8K0DKX0</accession>
<reference evidence="2" key="1">
    <citation type="submission" date="2019-08" db="EMBL/GenBank/DDBJ databases">
        <title>The genome of the North American firefly Photinus pyralis.</title>
        <authorList>
            <consortium name="Photinus pyralis genome working group"/>
            <person name="Fallon T.R."/>
            <person name="Sander Lower S.E."/>
            <person name="Weng J.-K."/>
        </authorList>
    </citation>
    <scope>NUCLEOTIDE SEQUENCE</scope>
    <source>
        <strain evidence="2">TRF0915ILg1</strain>
        <tissue evidence="2">Whole body</tissue>
    </source>
</reference>
<feature type="signal peptide" evidence="1">
    <location>
        <begin position="1"/>
        <end position="18"/>
    </location>
</feature>
<proteinExistence type="predicted"/>
<keyword evidence="3" id="KW-1185">Reference proteome</keyword>
<dbReference type="InterPro" id="IPR010512">
    <property type="entry name" value="DUF1091"/>
</dbReference>
<evidence type="ECO:0000313" key="2">
    <source>
        <dbReference type="EMBL" id="KAF2902320.1"/>
    </source>
</evidence>